<keyword evidence="1" id="KW-1133">Transmembrane helix</keyword>
<proteinExistence type="predicted"/>
<comment type="caution">
    <text evidence="2">The sequence shown here is derived from an EMBL/GenBank/DDBJ whole genome shotgun (WGS) entry which is preliminary data.</text>
</comment>
<keyword evidence="3" id="KW-1185">Reference proteome</keyword>
<keyword evidence="1" id="KW-0812">Transmembrane</keyword>
<evidence type="ECO:0000313" key="2">
    <source>
        <dbReference type="EMBL" id="KDN84394.1"/>
    </source>
</evidence>
<organism evidence="2 3">
    <name type="scientific">Kitasatospora cheerisanensis KCTC 2395</name>
    <dbReference type="NCBI Taxonomy" id="1348663"/>
    <lineage>
        <taxon>Bacteria</taxon>
        <taxon>Bacillati</taxon>
        <taxon>Actinomycetota</taxon>
        <taxon>Actinomycetes</taxon>
        <taxon>Kitasatosporales</taxon>
        <taxon>Streptomycetaceae</taxon>
        <taxon>Kitasatospora</taxon>
    </lineage>
</organism>
<feature type="transmembrane region" description="Helical" evidence="1">
    <location>
        <begin position="6"/>
        <end position="27"/>
    </location>
</feature>
<evidence type="ECO:0000256" key="1">
    <source>
        <dbReference type="SAM" id="Phobius"/>
    </source>
</evidence>
<evidence type="ECO:0000313" key="3">
    <source>
        <dbReference type="Proteomes" id="UP000027178"/>
    </source>
</evidence>
<accession>A0A066YWP1</accession>
<gene>
    <name evidence="2" type="ORF">KCH_41850</name>
</gene>
<name>A0A066YWP1_9ACTN</name>
<dbReference type="HOGENOM" id="CLU_3344663_0_0_11"/>
<dbReference type="AlphaFoldDB" id="A0A066YWP1"/>
<keyword evidence="1" id="KW-0472">Membrane</keyword>
<dbReference type="EMBL" id="JNBY01000093">
    <property type="protein sequence ID" value="KDN84394.1"/>
    <property type="molecule type" value="Genomic_DNA"/>
</dbReference>
<reference evidence="2 3" key="1">
    <citation type="submission" date="2014-05" db="EMBL/GenBank/DDBJ databases">
        <title>Draft Genome Sequence of Kitasatospora cheerisanensis KCTC 2395.</title>
        <authorList>
            <person name="Nam D.H."/>
        </authorList>
    </citation>
    <scope>NUCLEOTIDE SEQUENCE [LARGE SCALE GENOMIC DNA]</scope>
    <source>
        <strain evidence="2 3">KCTC 2395</strain>
    </source>
</reference>
<dbReference type="PATRIC" id="fig|1348663.4.peg.4036"/>
<protein>
    <submittedName>
        <fullName evidence="2">Uncharacterized protein</fullName>
    </submittedName>
</protein>
<dbReference type="Proteomes" id="UP000027178">
    <property type="component" value="Unassembled WGS sequence"/>
</dbReference>
<sequence>MDLLSLLLWLGDAALFFGLSAAFVVGTRRSRSRRNAR</sequence>